<feature type="domain" description="NB-ARC" evidence="7">
    <location>
        <begin position="218"/>
        <end position="389"/>
    </location>
</feature>
<keyword evidence="2" id="KW-0677">Repeat</keyword>
<comment type="caution">
    <text evidence="11">The sequence shown here is derived from an EMBL/GenBank/DDBJ whole genome shotgun (WGS) entry which is preliminary data.</text>
</comment>
<evidence type="ECO:0000256" key="3">
    <source>
        <dbReference type="ARBA" id="ARBA00022741"/>
    </source>
</evidence>
<keyword evidence="6" id="KW-0812">Transmembrane</keyword>
<dbReference type="GO" id="GO:0043531">
    <property type="term" value="F:ADP binding"/>
    <property type="evidence" value="ECO:0007669"/>
    <property type="project" value="InterPro"/>
</dbReference>
<keyword evidence="4" id="KW-0611">Plant defense</keyword>
<evidence type="ECO:0000259" key="9">
    <source>
        <dbReference type="Pfam" id="PF23559"/>
    </source>
</evidence>
<evidence type="ECO:0000256" key="4">
    <source>
        <dbReference type="ARBA" id="ARBA00022821"/>
    </source>
</evidence>
<dbReference type="InterPro" id="IPR002182">
    <property type="entry name" value="NB-ARC"/>
</dbReference>
<dbReference type="InterPro" id="IPR001611">
    <property type="entry name" value="Leu-rich_rpt"/>
</dbReference>
<dbReference type="PANTHER" id="PTHR36766:SF40">
    <property type="entry name" value="DISEASE RESISTANCE PROTEIN RGA3"/>
    <property type="match status" value="1"/>
</dbReference>
<organism evidence="11 12">
    <name type="scientific">Canavalia gladiata</name>
    <name type="common">Sword bean</name>
    <name type="synonym">Dolichos gladiatus</name>
    <dbReference type="NCBI Taxonomy" id="3824"/>
    <lineage>
        <taxon>Eukaryota</taxon>
        <taxon>Viridiplantae</taxon>
        <taxon>Streptophyta</taxon>
        <taxon>Embryophyta</taxon>
        <taxon>Tracheophyta</taxon>
        <taxon>Spermatophyta</taxon>
        <taxon>Magnoliopsida</taxon>
        <taxon>eudicotyledons</taxon>
        <taxon>Gunneridae</taxon>
        <taxon>Pentapetalae</taxon>
        <taxon>rosids</taxon>
        <taxon>fabids</taxon>
        <taxon>Fabales</taxon>
        <taxon>Fabaceae</taxon>
        <taxon>Papilionoideae</taxon>
        <taxon>50 kb inversion clade</taxon>
        <taxon>NPAAA clade</taxon>
        <taxon>indigoferoid/millettioid clade</taxon>
        <taxon>Phaseoleae</taxon>
        <taxon>Canavalia</taxon>
    </lineage>
</organism>
<keyword evidence="6" id="KW-1133">Transmembrane helix</keyword>
<dbReference type="FunFam" id="1.10.10.10:FF:000322">
    <property type="entry name" value="Probable disease resistance protein At1g63360"/>
    <property type="match status" value="1"/>
</dbReference>
<dbReference type="SUPFAM" id="SSF52540">
    <property type="entry name" value="P-loop containing nucleoside triphosphate hydrolases"/>
    <property type="match status" value="1"/>
</dbReference>
<keyword evidence="12" id="KW-1185">Reference proteome</keyword>
<dbReference type="InterPro" id="IPR041118">
    <property type="entry name" value="Rx_N"/>
</dbReference>
<dbReference type="InterPro" id="IPR027417">
    <property type="entry name" value="P-loop_NTPase"/>
</dbReference>
<dbReference type="InterPro" id="IPR056789">
    <property type="entry name" value="LRR_R13L1-DRL21"/>
</dbReference>
<keyword evidence="6" id="KW-0472">Membrane</keyword>
<dbReference type="Gene3D" id="3.80.10.10">
    <property type="entry name" value="Ribonuclease Inhibitor"/>
    <property type="match status" value="2"/>
</dbReference>
<feature type="domain" description="Disease resistance N-terminal" evidence="8">
    <location>
        <begin position="49"/>
        <end position="140"/>
    </location>
</feature>
<name>A0AAN9PXN8_CANGL</name>
<protein>
    <recommendedName>
        <fullName evidence="13">Disease resistance RPP13-like protein 1</fullName>
    </recommendedName>
</protein>
<evidence type="ECO:0000259" key="7">
    <source>
        <dbReference type="Pfam" id="PF00931"/>
    </source>
</evidence>
<dbReference type="GO" id="GO:0005524">
    <property type="term" value="F:ATP binding"/>
    <property type="evidence" value="ECO:0007669"/>
    <property type="project" value="UniProtKB-KW"/>
</dbReference>
<dbReference type="Gene3D" id="3.40.50.300">
    <property type="entry name" value="P-loop containing nucleotide triphosphate hydrolases"/>
    <property type="match status" value="1"/>
</dbReference>
<dbReference type="Pfam" id="PF25019">
    <property type="entry name" value="LRR_R13L1-DRL21"/>
    <property type="match status" value="1"/>
</dbReference>
<dbReference type="PRINTS" id="PR00364">
    <property type="entry name" value="DISEASERSIST"/>
</dbReference>
<evidence type="ECO:0000259" key="8">
    <source>
        <dbReference type="Pfam" id="PF18052"/>
    </source>
</evidence>
<evidence type="ECO:0008006" key="13">
    <source>
        <dbReference type="Google" id="ProtNLM"/>
    </source>
</evidence>
<dbReference type="PANTHER" id="PTHR36766">
    <property type="entry name" value="PLANT BROAD-SPECTRUM MILDEW RESISTANCE PROTEIN RPW8"/>
    <property type="match status" value="1"/>
</dbReference>
<accession>A0AAN9PXN8</accession>
<keyword evidence="1" id="KW-0433">Leucine-rich repeat</keyword>
<proteinExistence type="predicted"/>
<evidence type="ECO:0000256" key="2">
    <source>
        <dbReference type="ARBA" id="ARBA00022737"/>
    </source>
</evidence>
<dbReference type="Gene3D" id="1.20.5.4130">
    <property type="match status" value="1"/>
</dbReference>
<dbReference type="InterPro" id="IPR036388">
    <property type="entry name" value="WH-like_DNA-bd_sf"/>
</dbReference>
<evidence type="ECO:0000256" key="1">
    <source>
        <dbReference type="ARBA" id="ARBA00022614"/>
    </source>
</evidence>
<dbReference type="Pfam" id="PF18052">
    <property type="entry name" value="Rx_N"/>
    <property type="match status" value="1"/>
</dbReference>
<dbReference type="SUPFAM" id="SSF52058">
    <property type="entry name" value="L domain-like"/>
    <property type="match status" value="2"/>
</dbReference>
<evidence type="ECO:0000256" key="5">
    <source>
        <dbReference type="ARBA" id="ARBA00022840"/>
    </source>
</evidence>
<gene>
    <name evidence="11" type="ORF">VNO77_39344</name>
</gene>
<dbReference type="Gene3D" id="1.10.10.10">
    <property type="entry name" value="Winged helix-like DNA-binding domain superfamily/Winged helix DNA-binding domain"/>
    <property type="match status" value="1"/>
</dbReference>
<evidence type="ECO:0000313" key="11">
    <source>
        <dbReference type="EMBL" id="KAK7314132.1"/>
    </source>
</evidence>
<dbReference type="Gene3D" id="1.10.8.430">
    <property type="entry name" value="Helical domain of apoptotic protease-activating factors"/>
    <property type="match status" value="1"/>
</dbReference>
<feature type="domain" description="Disease resistance protein winged helix" evidence="9">
    <location>
        <begin position="476"/>
        <end position="544"/>
    </location>
</feature>
<dbReference type="EMBL" id="JAYMYQ010000009">
    <property type="protein sequence ID" value="KAK7314132.1"/>
    <property type="molecule type" value="Genomic_DNA"/>
</dbReference>
<dbReference type="Pfam" id="PF23559">
    <property type="entry name" value="WHD_DRP"/>
    <property type="match status" value="1"/>
</dbReference>
<keyword evidence="5" id="KW-0067">ATP-binding</keyword>
<dbReference type="InterPro" id="IPR032675">
    <property type="entry name" value="LRR_dom_sf"/>
</dbReference>
<dbReference type="GO" id="GO:0006952">
    <property type="term" value="P:defense response"/>
    <property type="evidence" value="ECO:0007669"/>
    <property type="project" value="UniProtKB-KW"/>
</dbReference>
<dbReference type="Proteomes" id="UP001367508">
    <property type="component" value="Unassembled WGS sequence"/>
</dbReference>
<dbReference type="AlphaFoldDB" id="A0AAN9PXN8"/>
<dbReference type="InterPro" id="IPR042197">
    <property type="entry name" value="Apaf_helical"/>
</dbReference>
<feature type="domain" description="R13L1/DRL21-like LRR repeat region" evidence="10">
    <location>
        <begin position="739"/>
        <end position="861"/>
    </location>
</feature>
<dbReference type="PROSITE" id="PS51450">
    <property type="entry name" value="LRR"/>
    <property type="match status" value="1"/>
</dbReference>
<evidence type="ECO:0000256" key="6">
    <source>
        <dbReference type="SAM" id="Phobius"/>
    </source>
</evidence>
<dbReference type="InterPro" id="IPR058922">
    <property type="entry name" value="WHD_DRP"/>
</dbReference>
<evidence type="ECO:0000313" key="12">
    <source>
        <dbReference type="Proteomes" id="UP001367508"/>
    </source>
</evidence>
<keyword evidence="3" id="KW-0547">Nucleotide-binding</keyword>
<dbReference type="FunFam" id="3.40.50.300:FF:001091">
    <property type="entry name" value="Probable disease resistance protein At1g61300"/>
    <property type="match status" value="1"/>
</dbReference>
<feature type="transmembrane region" description="Helical" evidence="6">
    <location>
        <begin position="38"/>
        <end position="57"/>
    </location>
</feature>
<reference evidence="11 12" key="1">
    <citation type="submission" date="2024-01" db="EMBL/GenBank/DDBJ databases">
        <title>The genomes of 5 underutilized Papilionoideae crops provide insights into root nodulation and disease resistanc.</title>
        <authorList>
            <person name="Jiang F."/>
        </authorList>
    </citation>
    <scope>NUCLEOTIDE SEQUENCE [LARGE SCALE GENOMIC DNA]</scope>
    <source>
        <strain evidence="11">LVBAO_FW01</strain>
        <tissue evidence="11">Leaves</tissue>
    </source>
</reference>
<dbReference type="GO" id="GO:0051707">
    <property type="term" value="P:response to other organism"/>
    <property type="evidence" value="ECO:0007669"/>
    <property type="project" value="UniProtKB-ARBA"/>
</dbReference>
<evidence type="ECO:0000259" key="10">
    <source>
        <dbReference type="Pfam" id="PF25019"/>
    </source>
</evidence>
<sequence>MLTNHKIKSSFRKIGVSIHFGLSALCHLHNLLSFLLHFMAAELVGGALLSAFLQGAFQRLASHEVVNYFRRRKFNETLLKRLNIMLLSINAVLDDAEQKQIQNSHVKAWLDEVKDAVFEAEDLLDEIDIQLSKSELEAESESQTCTCKVLNFFNASFSSYNKEIESRMKHVLENLEYLESKKDILGLEEANSFGIGSGSKVLQKTSLVNDTVIYGRDDDKEIIFNWLMSENVNENGNQLSIISIVGMGGLGKTTLAQHLYNDPRMEDKFDIKAWVSVLDEFDVFKVARTILEAITKSIDDSRDLEMLHGRLKEILTEKRFLLVLDDVWNENRDQWEALQTPLNYGAQGSKIIVTTRSKRVASTMRANKVHCLEQLQRDHCWKLFARHAFGDVNPQLTLDFKLTGTKIVEKCNGLPLALKTVGCLLYTKSSILEWKSILTSEMWDLPEEDSNIIPALMLSYHHLPSHLKRCFAYCSLFPKDYMFDKEHLIQLWMAENFLQCPQQSKSMEEVGEQYFDDLLSRSFFQQLSGDEIYFVMHDLLNDLAKYVCGNICFRLEVEEAHSISKMTRHFSFSLATNYHKYFEGFESLYDAIRLRTFLPVNRTSNGISSWHCKMSSTLLEVLFTKFKFLRVLSLSGYSQLIEVPDSVGNLKHLRSLDLSGTRIKKLPDSTCLLYNLQILKLRYCRSLEDLPLNLHKLANLRCLDFVETKVRKMPIHLGKMKNLQVLSSFYVGKGSEFNIQQLEELNLHGKLSISELQNIVNSFDALAANLKNKIHLGKLELEWSENHNESQQESEVLEKLQPSQHLKELSVKNYGGIGFPGWFGDNSLSNMVSLNLSNCQNCVMLPPLGLLSSLKTLSIKGLHRIEVIGSEFYGSSSSSISFASLEALFFDDMKGWEEWDCNTMMDAFPRLRELWIMNCPKLKDHLPEQLPYLLSLRIYNCQHLVASIPRVPVIYQLHLQECGKLQFNYHPSTLEILWIGGQCMEGSLLERIGHTIYDTSLKILRIYDCPKMNVPMRHHCYNFLAGLRITSSCDSLKTFSLDFFPKLLSLELRECSNLEMISQEYDHNLMYLTIWECPKFVSFPKGGFSTPRLKSFRIEKLESLKSLPQCMHILLPSLHQLWITDCPQLESFSDGGFPSNLKTLYLEKCSKLVASLKWSQGTNCSLDRLYIGEVDVESFPDERLLPVSLTYVLIHNCPYLKKLDYKGLCTLSSLTTLCLHNCSRLQCLPEEGLPRSILTLQITGNCSSLKQRCQKPKGQDWGKIAHIKRVRIDDDIMT</sequence>
<dbReference type="Pfam" id="PF00931">
    <property type="entry name" value="NB-ARC"/>
    <property type="match status" value="1"/>
</dbReference>